<protein>
    <submittedName>
        <fullName evidence="2">Uncharacterized protein</fullName>
    </submittedName>
</protein>
<proteinExistence type="predicted"/>
<organism evidence="2 3">
    <name type="scientific">Trichoderma simmonsii</name>
    <dbReference type="NCBI Taxonomy" id="1491479"/>
    <lineage>
        <taxon>Eukaryota</taxon>
        <taxon>Fungi</taxon>
        <taxon>Dikarya</taxon>
        <taxon>Ascomycota</taxon>
        <taxon>Pezizomycotina</taxon>
        <taxon>Sordariomycetes</taxon>
        <taxon>Hypocreomycetidae</taxon>
        <taxon>Hypocreales</taxon>
        <taxon>Hypocreaceae</taxon>
        <taxon>Trichoderma</taxon>
    </lineage>
</organism>
<dbReference type="PANTHER" id="PTHR42093">
    <property type="match status" value="1"/>
</dbReference>
<dbReference type="Proteomes" id="UP000826661">
    <property type="component" value="Chromosome IV"/>
</dbReference>
<dbReference type="Gene3D" id="3.40.1460.10">
    <property type="entry name" value="Nuclease A inhibitor-like"/>
    <property type="match status" value="1"/>
</dbReference>
<sequence>METSFIIAPQNSNGFVVDVTPPQKLTRPPALIARKHLHYLLNPLHTLSLMPFRQQSLFAAFSCPSRRALHILNNRIAYRIPQRTQAIIHLQRQAQYNNISAPSLTQRRTLSNTTSRKMASDEDYMAFLNKANQDADEGRAAQAAQSSRGGAGQQRTFKTADEGSELPKSIAEAIRDAFYVSEADEPFKGVSLKWKGEGGLPDEVEFAKLINHWDAENAQIDIMDPVDWDSQGEYGNVIDAVREATKGNDVRVYRVARDLTRAEYFVISRDDEGGRIVGVKALGIES</sequence>
<evidence type="ECO:0000256" key="1">
    <source>
        <dbReference type="SAM" id="MobiDB-lite"/>
    </source>
</evidence>
<evidence type="ECO:0000313" key="3">
    <source>
        <dbReference type="Proteomes" id="UP000826661"/>
    </source>
</evidence>
<dbReference type="PANTHER" id="PTHR42093:SF1">
    <property type="match status" value="1"/>
</dbReference>
<keyword evidence="3" id="KW-1185">Reference proteome</keyword>
<dbReference type="Pfam" id="PF23151">
    <property type="entry name" value="NuiA_2"/>
    <property type="match status" value="1"/>
</dbReference>
<name>A0A8G0PG66_9HYPO</name>
<feature type="region of interest" description="Disordered" evidence="1">
    <location>
        <begin position="142"/>
        <end position="165"/>
    </location>
</feature>
<dbReference type="EMBL" id="CP075867">
    <property type="protein sequence ID" value="QYT01431.1"/>
    <property type="molecule type" value="Genomic_DNA"/>
</dbReference>
<evidence type="ECO:0000313" key="2">
    <source>
        <dbReference type="EMBL" id="QYT01431.1"/>
    </source>
</evidence>
<gene>
    <name evidence="2" type="ORF">H0G86_008469</name>
</gene>
<accession>A0A8G0PG66</accession>
<reference evidence="2 3" key="1">
    <citation type="journal article" date="2021" name="BMC Genomics">
        <title>Telomere-to-telomere genome assembly of asparaginase-producing Trichoderma simmonsii.</title>
        <authorList>
            <person name="Chung D."/>
            <person name="Kwon Y.M."/>
            <person name="Yang Y."/>
        </authorList>
    </citation>
    <scope>NUCLEOTIDE SEQUENCE [LARGE SCALE GENOMIC DNA]</scope>
    <source>
        <strain evidence="2 3">GH-Sj1</strain>
    </source>
</reference>
<dbReference type="InterPro" id="IPR056539">
    <property type="entry name" value="NuiA-like"/>
</dbReference>
<dbReference type="AlphaFoldDB" id="A0A8G0PG66"/>